<keyword evidence="19" id="KW-0732">Signal</keyword>
<comment type="similarity">
    <text evidence="1 15 16">Belongs to the ATPase B chain family.</text>
</comment>
<feature type="coiled-coil region" evidence="17">
    <location>
        <begin position="122"/>
        <end position="156"/>
    </location>
</feature>
<evidence type="ECO:0000256" key="11">
    <source>
        <dbReference type="ARBA" id="ARBA00025198"/>
    </source>
</evidence>
<evidence type="ECO:0000256" key="17">
    <source>
        <dbReference type="SAM" id="Coils"/>
    </source>
</evidence>
<comment type="subcellular location">
    <subcellularLocation>
        <location evidence="15">Cell membrane</location>
        <topology evidence="15">Single-pass membrane protein</topology>
    </subcellularLocation>
    <subcellularLocation>
        <location evidence="14">Endomembrane system</location>
        <topology evidence="14">Single-pass membrane protein</topology>
    </subcellularLocation>
</comment>
<dbReference type="HAMAP" id="MF_01398">
    <property type="entry name" value="ATP_synth_b_bprime"/>
    <property type="match status" value="1"/>
</dbReference>
<evidence type="ECO:0000256" key="2">
    <source>
        <dbReference type="ARBA" id="ARBA00022448"/>
    </source>
</evidence>
<dbReference type="CDD" id="cd06503">
    <property type="entry name" value="ATP-synt_Fo_b"/>
    <property type="match status" value="1"/>
</dbReference>
<feature type="region of interest" description="Disordered" evidence="18">
    <location>
        <begin position="28"/>
        <end position="70"/>
    </location>
</feature>
<keyword evidence="5 15" id="KW-0812">Transmembrane</keyword>
<keyword evidence="9 15" id="KW-0472">Membrane</keyword>
<keyword evidence="21" id="KW-1185">Reference proteome</keyword>
<dbReference type="PANTHER" id="PTHR33445:SF1">
    <property type="entry name" value="ATP SYNTHASE SUBUNIT B"/>
    <property type="match status" value="1"/>
</dbReference>
<evidence type="ECO:0000256" key="3">
    <source>
        <dbReference type="ARBA" id="ARBA00022475"/>
    </source>
</evidence>
<dbReference type="PANTHER" id="PTHR33445">
    <property type="entry name" value="ATP SYNTHASE SUBUNIT B', CHLOROPLASTIC"/>
    <property type="match status" value="1"/>
</dbReference>
<dbReference type="AlphaFoldDB" id="A0A5C6EIB0"/>
<feature type="chain" id="PRO_5023044963" description="ATP synthase subunit b" evidence="19">
    <location>
        <begin position="28"/>
        <end position="238"/>
    </location>
</feature>
<comment type="function">
    <text evidence="11 15">F(1)F(0) ATP synthase produces ATP from ADP in the presence of a proton or sodium gradient. F-type ATPases consist of two structural domains, F(1) containing the extramembraneous catalytic core and F(0) containing the membrane proton channel, linked together by a central stalk and a peripheral stalk. During catalysis, ATP synthesis in the catalytic domain of F(1) is coupled via a rotary mechanism of the central stalk subunits to proton translocation.</text>
</comment>
<dbReference type="InterPro" id="IPR002146">
    <property type="entry name" value="ATP_synth_b/b'su_bac/chlpt"/>
</dbReference>
<comment type="subunit">
    <text evidence="15">F-type ATPases have 2 components, F(1) - the catalytic core - and F(0) - the membrane proton channel. F(1) has five subunits: alpha(3), beta(3), gamma(1), delta(1), epsilon(1). F(0) has three main subunits: a(1), b(2) and c(10-14). The alpha and beta chains form an alternating ring which encloses part of the gamma chain. F(1) is attached to F(0) by a central stalk formed by the gamma and epsilon chains, while a peripheral stalk is formed by the delta and b chains.</text>
</comment>
<evidence type="ECO:0000256" key="10">
    <source>
        <dbReference type="ARBA" id="ARBA00023310"/>
    </source>
</evidence>
<accession>A0A5C6EIB0</accession>
<sequence precursor="true">MLSAMGRLLVVMSLFLFVSLPSPPANADDAVKTAEADHDHDGHDHDGHDLANHDHDDGSVANAGHDSHADEAGTPPLLQFDFGSAICNLAIFLGVLAILSKFVWPVLLGGLKAREEKIFGELEQAAKANAEAKALLDDYQSKIDEASTKVQTMLADARKDSETAGQKIVDEAKAEADRQRVRAISDIETAKKVALSDLAGQTSDMAINVAKAIVGRELNSGDHAELIRQSLERLPSNN</sequence>
<dbReference type="GO" id="GO:0046961">
    <property type="term" value="F:proton-transporting ATPase activity, rotational mechanism"/>
    <property type="evidence" value="ECO:0007669"/>
    <property type="project" value="TreeGrafter"/>
</dbReference>
<keyword evidence="8 15" id="KW-0406">Ion transport</keyword>
<dbReference type="OrthoDB" id="274361at2"/>
<evidence type="ECO:0000256" key="12">
    <source>
        <dbReference type="ARBA" id="ARBA00025614"/>
    </source>
</evidence>
<dbReference type="RefSeq" id="WP_146461137.1">
    <property type="nucleotide sequence ID" value="NZ_SJPW01000007.1"/>
</dbReference>
<feature type="compositionally biased region" description="Basic and acidic residues" evidence="18">
    <location>
        <begin position="29"/>
        <end position="58"/>
    </location>
</feature>
<dbReference type="GO" id="GO:0005886">
    <property type="term" value="C:plasma membrane"/>
    <property type="evidence" value="ECO:0007669"/>
    <property type="project" value="UniProtKB-SubCell"/>
</dbReference>
<evidence type="ECO:0000256" key="7">
    <source>
        <dbReference type="ARBA" id="ARBA00022989"/>
    </source>
</evidence>
<dbReference type="GO" id="GO:0012505">
    <property type="term" value="C:endomembrane system"/>
    <property type="evidence" value="ECO:0007669"/>
    <property type="project" value="UniProtKB-SubCell"/>
</dbReference>
<evidence type="ECO:0000256" key="4">
    <source>
        <dbReference type="ARBA" id="ARBA00022547"/>
    </source>
</evidence>
<keyword evidence="10 15" id="KW-0066">ATP synthesis</keyword>
<keyword evidence="17" id="KW-0175">Coiled coil</keyword>
<evidence type="ECO:0000313" key="21">
    <source>
        <dbReference type="Proteomes" id="UP000318288"/>
    </source>
</evidence>
<evidence type="ECO:0000256" key="13">
    <source>
        <dbReference type="ARBA" id="ARBA00026054"/>
    </source>
</evidence>
<protein>
    <recommendedName>
        <fullName evidence="15">ATP synthase subunit b</fullName>
    </recommendedName>
    <alternativeName>
        <fullName evidence="15">ATP synthase F(0) sector subunit b</fullName>
    </alternativeName>
    <alternativeName>
        <fullName evidence="15">ATPase subunit I</fullName>
    </alternativeName>
    <alternativeName>
        <fullName evidence="15">F-type ATPase subunit b</fullName>
        <shortName evidence="15">F-ATPase subunit b</shortName>
    </alternativeName>
</protein>
<dbReference type="InterPro" id="IPR005864">
    <property type="entry name" value="ATP_synth_F0_bsu_bac"/>
</dbReference>
<dbReference type="InterPro" id="IPR050059">
    <property type="entry name" value="ATP_synthase_B_chain"/>
</dbReference>
<evidence type="ECO:0000256" key="15">
    <source>
        <dbReference type="HAMAP-Rule" id="MF_01398"/>
    </source>
</evidence>
<evidence type="ECO:0000256" key="18">
    <source>
        <dbReference type="SAM" id="MobiDB-lite"/>
    </source>
</evidence>
<evidence type="ECO:0000313" key="20">
    <source>
        <dbReference type="EMBL" id="TWU47386.1"/>
    </source>
</evidence>
<dbReference type="NCBIfam" id="TIGR01144">
    <property type="entry name" value="ATP_synt_b"/>
    <property type="match status" value="1"/>
</dbReference>
<reference evidence="20 21" key="1">
    <citation type="submission" date="2019-02" db="EMBL/GenBank/DDBJ databases">
        <title>Deep-cultivation of Planctomycetes and their phenomic and genomic characterization uncovers novel biology.</title>
        <authorList>
            <person name="Wiegand S."/>
            <person name="Jogler M."/>
            <person name="Boedeker C."/>
            <person name="Pinto D."/>
            <person name="Vollmers J."/>
            <person name="Rivas-Marin E."/>
            <person name="Kohn T."/>
            <person name="Peeters S.H."/>
            <person name="Heuer A."/>
            <person name="Rast P."/>
            <person name="Oberbeckmann S."/>
            <person name="Bunk B."/>
            <person name="Jeske O."/>
            <person name="Meyerdierks A."/>
            <person name="Storesund J.E."/>
            <person name="Kallscheuer N."/>
            <person name="Luecker S."/>
            <person name="Lage O.M."/>
            <person name="Pohl T."/>
            <person name="Merkel B.J."/>
            <person name="Hornburger P."/>
            <person name="Mueller R.-W."/>
            <person name="Bruemmer F."/>
            <person name="Labrenz M."/>
            <person name="Spormann A.M."/>
            <person name="Op Den Camp H."/>
            <person name="Overmann J."/>
            <person name="Amann R."/>
            <person name="Jetten M.S.M."/>
            <person name="Mascher T."/>
            <person name="Medema M.H."/>
            <person name="Devos D.P."/>
            <person name="Kaster A.-K."/>
            <person name="Ovreas L."/>
            <person name="Rohde M."/>
            <person name="Galperin M.Y."/>
            <person name="Jogler C."/>
        </authorList>
    </citation>
    <scope>NUCLEOTIDE SEQUENCE [LARGE SCALE GENOMIC DNA]</scope>
    <source>
        <strain evidence="20 21">Poly51</strain>
    </source>
</reference>
<dbReference type="EMBL" id="SJPW01000007">
    <property type="protein sequence ID" value="TWU47386.1"/>
    <property type="molecule type" value="Genomic_DNA"/>
</dbReference>
<organism evidence="20 21">
    <name type="scientific">Rubripirellula tenax</name>
    <dbReference type="NCBI Taxonomy" id="2528015"/>
    <lineage>
        <taxon>Bacteria</taxon>
        <taxon>Pseudomonadati</taxon>
        <taxon>Planctomycetota</taxon>
        <taxon>Planctomycetia</taxon>
        <taxon>Pirellulales</taxon>
        <taxon>Pirellulaceae</taxon>
        <taxon>Rubripirellula</taxon>
    </lineage>
</organism>
<comment type="subunit">
    <text evidence="13">F-type ATPases have 2 components, F(1) - the catalytic core - and F(0) - the membrane proton channel. F(1) has five subunits: alpha(3), beta(3), gamma(1), delta(1), epsilon(1). F(0) has four main subunits: a(1), b(2) and c(10-14). The alpha and beta chains form an alternating ring which encloses part of the gamma chain. F(1) is attached to F(0) by a central stalk formed by the gamma and epsilon chains, while a peripheral stalk is formed by the delta and b chains.</text>
</comment>
<keyword evidence="7 15" id="KW-1133">Transmembrane helix</keyword>
<name>A0A5C6EIB0_9BACT</name>
<evidence type="ECO:0000256" key="6">
    <source>
        <dbReference type="ARBA" id="ARBA00022781"/>
    </source>
</evidence>
<evidence type="ECO:0000256" key="5">
    <source>
        <dbReference type="ARBA" id="ARBA00022692"/>
    </source>
</evidence>
<comment type="function">
    <text evidence="12">Component of the F(0) channel, it forms part of the peripheral stalk, linking F(1) to F(0). The b'-subunit is a diverged and duplicated form of b found in plants and photosynthetic bacteria.</text>
</comment>
<evidence type="ECO:0000256" key="8">
    <source>
        <dbReference type="ARBA" id="ARBA00023065"/>
    </source>
</evidence>
<keyword evidence="6 15" id="KW-0375">Hydrogen ion transport</keyword>
<keyword evidence="3 15" id="KW-1003">Cell membrane</keyword>
<feature type="signal peptide" evidence="19">
    <location>
        <begin position="1"/>
        <end position="27"/>
    </location>
</feature>
<gene>
    <name evidence="15 20" type="primary">atpF</name>
    <name evidence="20" type="ORF">Poly51_51860</name>
</gene>
<dbReference type="Proteomes" id="UP000318288">
    <property type="component" value="Unassembled WGS sequence"/>
</dbReference>
<evidence type="ECO:0000256" key="1">
    <source>
        <dbReference type="ARBA" id="ARBA00005513"/>
    </source>
</evidence>
<evidence type="ECO:0000256" key="16">
    <source>
        <dbReference type="RuleBase" id="RU003848"/>
    </source>
</evidence>
<evidence type="ECO:0000256" key="9">
    <source>
        <dbReference type="ARBA" id="ARBA00023136"/>
    </source>
</evidence>
<dbReference type="GO" id="GO:0046933">
    <property type="term" value="F:proton-transporting ATP synthase activity, rotational mechanism"/>
    <property type="evidence" value="ECO:0007669"/>
    <property type="project" value="UniProtKB-UniRule"/>
</dbReference>
<evidence type="ECO:0000256" key="14">
    <source>
        <dbReference type="ARBA" id="ARBA00037847"/>
    </source>
</evidence>
<proteinExistence type="inferred from homology"/>
<keyword evidence="4 15" id="KW-0138">CF(0)</keyword>
<dbReference type="Pfam" id="PF00430">
    <property type="entry name" value="ATP-synt_B"/>
    <property type="match status" value="1"/>
</dbReference>
<keyword evidence="2 15" id="KW-0813">Transport</keyword>
<comment type="caution">
    <text evidence="20">The sequence shown here is derived from an EMBL/GenBank/DDBJ whole genome shotgun (WGS) entry which is preliminary data.</text>
</comment>
<dbReference type="GO" id="GO:0045259">
    <property type="term" value="C:proton-transporting ATP synthase complex"/>
    <property type="evidence" value="ECO:0007669"/>
    <property type="project" value="UniProtKB-KW"/>
</dbReference>
<evidence type="ECO:0000256" key="19">
    <source>
        <dbReference type="SAM" id="SignalP"/>
    </source>
</evidence>
<feature type="transmembrane region" description="Helical" evidence="15">
    <location>
        <begin position="82"/>
        <end position="104"/>
    </location>
</feature>